<keyword evidence="1" id="KW-0472">Membrane</keyword>
<sequence length="158" mass="17502">MIGIRAQRDQDIRLQIARYSRQIAIESRRDQAVSLDIAQASKAIARQSRKDSSSMKTIAAVTISFLPGTFVASFFAMPLFEWDSDNSRVVSPQIWIYCIRTNVMKLPNMGIPDNAYLGASGVSNPAESRIAHLSSSASELHCKHFLDGSVLSSRLPSW</sequence>
<organism evidence="2 3">
    <name type="scientific">Endocarpon pusillum</name>
    <dbReference type="NCBI Taxonomy" id="364733"/>
    <lineage>
        <taxon>Eukaryota</taxon>
        <taxon>Fungi</taxon>
        <taxon>Dikarya</taxon>
        <taxon>Ascomycota</taxon>
        <taxon>Pezizomycotina</taxon>
        <taxon>Eurotiomycetes</taxon>
        <taxon>Chaetothyriomycetidae</taxon>
        <taxon>Verrucariales</taxon>
        <taxon>Verrucariaceae</taxon>
        <taxon>Endocarpon</taxon>
    </lineage>
</organism>
<comment type="caution">
    <text evidence="2">The sequence shown here is derived from an EMBL/GenBank/DDBJ whole genome shotgun (WGS) entry which is preliminary data.</text>
</comment>
<evidence type="ECO:0000256" key="1">
    <source>
        <dbReference type="SAM" id="Phobius"/>
    </source>
</evidence>
<evidence type="ECO:0000313" key="2">
    <source>
        <dbReference type="EMBL" id="KAF7507982.1"/>
    </source>
</evidence>
<reference evidence="2" key="1">
    <citation type="submission" date="2020-02" db="EMBL/GenBank/DDBJ databases">
        <authorList>
            <person name="Palmer J.M."/>
        </authorList>
    </citation>
    <scope>NUCLEOTIDE SEQUENCE</scope>
    <source>
        <strain evidence="2">EPUS1.4</strain>
        <tissue evidence="2">Thallus</tissue>
    </source>
</reference>
<dbReference type="AlphaFoldDB" id="A0A8H7AJ91"/>
<protein>
    <submittedName>
        <fullName evidence="2">Uncharacterized protein</fullName>
    </submittedName>
</protein>
<keyword evidence="3" id="KW-1185">Reference proteome</keyword>
<keyword evidence="1" id="KW-1133">Transmembrane helix</keyword>
<keyword evidence="1" id="KW-0812">Transmembrane</keyword>
<dbReference type="Proteomes" id="UP000606974">
    <property type="component" value="Unassembled WGS sequence"/>
</dbReference>
<feature type="transmembrane region" description="Helical" evidence="1">
    <location>
        <begin position="58"/>
        <end position="80"/>
    </location>
</feature>
<accession>A0A8H7AJ91</accession>
<gene>
    <name evidence="2" type="ORF">GJ744_009879</name>
</gene>
<dbReference type="OrthoDB" id="1046782at2759"/>
<dbReference type="EMBL" id="JAACFV010000060">
    <property type="protein sequence ID" value="KAF7507982.1"/>
    <property type="molecule type" value="Genomic_DNA"/>
</dbReference>
<evidence type="ECO:0000313" key="3">
    <source>
        <dbReference type="Proteomes" id="UP000606974"/>
    </source>
</evidence>
<name>A0A8H7AJ91_9EURO</name>
<proteinExistence type="predicted"/>
<dbReference type="Gene3D" id="1.20.58.340">
    <property type="entry name" value="Magnesium transport protein CorA, transmembrane region"/>
    <property type="match status" value="1"/>
</dbReference>